<dbReference type="RefSeq" id="WP_309800828.1">
    <property type="nucleotide sequence ID" value="NZ_JAVDPW010000013.1"/>
</dbReference>
<dbReference type="EMBL" id="JAVDPW010000013">
    <property type="protein sequence ID" value="MDR6293666.1"/>
    <property type="molecule type" value="Genomic_DNA"/>
</dbReference>
<keyword evidence="1" id="KW-0969">Cilium</keyword>
<sequence>MPLSTKIVLHSPVGDPARLEAFVERCLADGVRLIAVVGEGAPAVEDLIDEIIVGDGTDRSRFILTTSHAGMSVADVLDLVSRWDIGGAADVEQVQL</sequence>
<comment type="caution">
    <text evidence="1">The sequence shown here is derived from an EMBL/GenBank/DDBJ whole genome shotgun (WGS) entry which is preliminary data.</text>
</comment>
<reference evidence="1 2" key="1">
    <citation type="submission" date="2023-07" db="EMBL/GenBank/DDBJ databases">
        <title>Sorghum-associated microbial communities from plants grown in Nebraska, USA.</title>
        <authorList>
            <person name="Schachtman D."/>
        </authorList>
    </citation>
    <scope>NUCLEOTIDE SEQUENCE [LARGE SCALE GENOMIC DNA]</scope>
    <source>
        <strain evidence="1 2">584</strain>
    </source>
</reference>
<keyword evidence="1" id="KW-0282">Flagellum</keyword>
<organism evidence="1 2">
    <name type="scientific">Inquilinus ginsengisoli</name>
    <dbReference type="NCBI Taxonomy" id="363840"/>
    <lineage>
        <taxon>Bacteria</taxon>
        <taxon>Pseudomonadati</taxon>
        <taxon>Pseudomonadota</taxon>
        <taxon>Alphaproteobacteria</taxon>
        <taxon>Rhodospirillales</taxon>
        <taxon>Rhodospirillaceae</taxon>
        <taxon>Inquilinus</taxon>
    </lineage>
</organism>
<evidence type="ECO:0000313" key="2">
    <source>
        <dbReference type="Proteomes" id="UP001262410"/>
    </source>
</evidence>
<dbReference type="Proteomes" id="UP001262410">
    <property type="component" value="Unassembled WGS sequence"/>
</dbReference>
<accession>A0ABU1JYH0</accession>
<protein>
    <submittedName>
        <fullName evidence="1">Flagellar biosynthesis/type III secretory pathway ATPase</fullName>
    </submittedName>
</protein>
<keyword evidence="1" id="KW-0966">Cell projection</keyword>
<evidence type="ECO:0000313" key="1">
    <source>
        <dbReference type="EMBL" id="MDR6293666.1"/>
    </source>
</evidence>
<proteinExistence type="predicted"/>
<keyword evidence="2" id="KW-1185">Reference proteome</keyword>
<gene>
    <name evidence="1" type="ORF">E9232_006217</name>
</gene>
<name>A0ABU1JYH0_9PROT</name>